<keyword evidence="1" id="KW-0812">Transmembrane</keyword>
<dbReference type="AlphaFoldDB" id="A0A0Z8K796"/>
<proteinExistence type="predicted"/>
<name>A0A0Z8K796_STRSU</name>
<reference evidence="2 3" key="1">
    <citation type="submission" date="2016-02" db="EMBL/GenBank/DDBJ databases">
        <authorList>
            <consortium name="Pathogen Informatics"/>
        </authorList>
    </citation>
    <scope>NUCLEOTIDE SEQUENCE [LARGE SCALE GENOMIC DNA]</scope>
    <source>
        <strain evidence="2 3">LSS79</strain>
    </source>
</reference>
<dbReference type="EMBL" id="FIIC01000007">
    <property type="protein sequence ID" value="CYV66961.1"/>
    <property type="molecule type" value="Genomic_DNA"/>
</dbReference>
<gene>
    <name evidence="2" type="ORF">ERS132441_00872</name>
</gene>
<feature type="transmembrane region" description="Helical" evidence="1">
    <location>
        <begin position="12"/>
        <end position="30"/>
    </location>
</feature>
<accession>A0A0Z8K796</accession>
<organism evidence="2 3">
    <name type="scientific">Streptococcus suis</name>
    <dbReference type="NCBI Taxonomy" id="1307"/>
    <lineage>
        <taxon>Bacteria</taxon>
        <taxon>Bacillati</taxon>
        <taxon>Bacillota</taxon>
        <taxon>Bacilli</taxon>
        <taxon>Lactobacillales</taxon>
        <taxon>Streptococcaceae</taxon>
        <taxon>Streptococcus</taxon>
    </lineage>
</organism>
<keyword evidence="1" id="KW-1133">Transmembrane helix</keyword>
<keyword evidence="1" id="KW-0472">Membrane</keyword>
<dbReference type="Proteomes" id="UP000075193">
    <property type="component" value="Unassembled WGS sequence"/>
</dbReference>
<protein>
    <submittedName>
        <fullName evidence="2">Uncharacterized protein</fullName>
    </submittedName>
</protein>
<dbReference type="RefSeq" id="WP_044677879.1">
    <property type="nucleotide sequence ID" value="NZ_CEDF01000004.1"/>
</dbReference>
<sequence length="146" mass="17490">MLIIRERRLFPIWIILGGVATTILLILTLLSNSGFFSKNHDYEEGKIITLHNIDFTYKGSITREDENGTHILEELTRKDFDNIIEYNGYTYEYFETYYNDFTDYVYLDRYKKIDKNTEEEKWGNSYKNMFLEVEAEFDGTIIRIDD</sequence>
<evidence type="ECO:0000313" key="2">
    <source>
        <dbReference type="EMBL" id="CYV66961.1"/>
    </source>
</evidence>
<evidence type="ECO:0000256" key="1">
    <source>
        <dbReference type="SAM" id="Phobius"/>
    </source>
</evidence>
<evidence type="ECO:0000313" key="3">
    <source>
        <dbReference type="Proteomes" id="UP000075193"/>
    </source>
</evidence>